<organism evidence="4 5">
    <name type="scientific">Alkaliphilus pronyensis</name>
    <dbReference type="NCBI Taxonomy" id="1482732"/>
    <lineage>
        <taxon>Bacteria</taxon>
        <taxon>Bacillati</taxon>
        <taxon>Bacillota</taxon>
        <taxon>Clostridia</taxon>
        <taxon>Peptostreptococcales</taxon>
        <taxon>Natronincolaceae</taxon>
        <taxon>Alkaliphilus</taxon>
    </lineage>
</organism>
<dbReference type="InterPro" id="IPR003593">
    <property type="entry name" value="AAA+_ATPase"/>
</dbReference>
<comment type="caution">
    <text evidence="4">The sequence shown here is derived from an EMBL/GenBank/DDBJ whole genome shotgun (WGS) entry which is preliminary data.</text>
</comment>
<sequence length="343" mass="38115">MINANNYFVNKIEASQIPIKQVEEYLCPEVRCHIKGLPTDFKGAIEEIRLRVNKPLMVYGNYSDYFVGTSGQLLKNEYNAVITNKKNIENTLNFISNYSMYAVEEELKRGYITIEGGHRIGITGRIIRDEKGIKAMKEFNGLNFRISREKKGVSAAIINYLYDLGEFQNTLIVSPPQCGKTTLLRDIIRCISNGIPQQKIKGMKVGVVDERSEIGASCQGIPQMDIGIRTDLLDSCPKAEGMLMLIRAMSPQVIATDEIGKESDSLAIEEALKAGIKLITTVHGKSIEDISSKKVIGAIVKSRIFKRIIILSNKNDVGTIEAIIDGDTMKNLLSKPLKNKVVS</sequence>
<evidence type="ECO:0000256" key="2">
    <source>
        <dbReference type="ARBA" id="ARBA00022840"/>
    </source>
</evidence>
<dbReference type="Gene3D" id="3.40.50.300">
    <property type="entry name" value="P-loop containing nucleotide triphosphate hydrolases"/>
    <property type="match status" value="1"/>
</dbReference>
<dbReference type="NCBIfam" id="TIGR02858">
    <property type="entry name" value="spore_III_AA"/>
    <property type="match status" value="1"/>
</dbReference>
<dbReference type="PANTHER" id="PTHR20953">
    <property type="entry name" value="KINASE-RELATED"/>
    <property type="match status" value="1"/>
</dbReference>
<evidence type="ECO:0000313" key="5">
    <source>
        <dbReference type="Proteomes" id="UP000432715"/>
    </source>
</evidence>
<reference evidence="4 5" key="1">
    <citation type="submission" date="2019-10" db="EMBL/GenBank/DDBJ databases">
        <title>Alkaliphilus serpentinus sp. nov. and Alkaliphilus pronyensis sp. nov., two novel anaerobic alkaliphilic species isolated from the serpentinized-hosted hydrothermal field of the Prony Bay (New Caledonia).</title>
        <authorList>
            <person name="Postec A."/>
        </authorList>
    </citation>
    <scope>NUCLEOTIDE SEQUENCE [LARGE SCALE GENOMIC DNA]</scope>
    <source>
        <strain evidence="4 5">LacV</strain>
    </source>
</reference>
<dbReference type="InterPro" id="IPR045735">
    <property type="entry name" value="Spore_III_AA_AAA+_ATPase"/>
</dbReference>
<dbReference type="InterPro" id="IPR014217">
    <property type="entry name" value="Spore_III_AA"/>
</dbReference>
<name>A0A6I0F634_9FIRM</name>
<accession>A0A6I0F634</accession>
<dbReference type="GO" id="GO:0005524">
    <property type="term" value="F:ATP binding"/>
    <property type="evidence" value="ECO:0007669"/>
    <property type="project" value="UniProtKB-KW"/>
</dbReference>
<keyword evidence="5" id="KW-1185">Reference proteome</keyword>
<protein>
    <submittedName>
        <fullName evidence="4">Stage III sporulation protein AA</fullName>
    </submittedName>
</protein>
<keyword evidence="2" id="KW-0067">ATP-binding</keyword>
<dbReference type="SUPFAM" id="SSF52540">
    <property type="entry name" value="P-loop containing nucleoside triphosphate hydrolases"/>
    <property type="match status" value="1"/>
</dbReference>
<dbReference type="InterPro" id="IPR027417">
    <property type="entry name" value="P-loop_NTPase"/>
</dbReference>
<dbReference type="Pfam" id="PF19568">
    <property type="entry name" value="Spore_III_AA"/>
    <property type="match status" value="1"/>
</dbReference>
<evidence type="ECO:0000256" key="1">
    <source>
        <dbReference type="ARBA" id="ARBA00022741"/>
    </source>
</evidence>
<dbReference type="AlphaFoldDB" id="A0A6I0F634"/>
<evidence type="ECO:0000259" key="3">
    <source>
        <dbReference type="SMART" id="SM00382"/>
    </source>
</evidence>
<dbReference type="EMBL" id="WBZC01000010">
    <property type="protein sequence ID" value="KAB3537375.1"/>
    <property type="molecule type" value="Genomic_DNA"/>
</dbReference>
<dbReference type="OrthoDB" id="9768243at2"/>
<feature type="domain" description="AAA+ ATPase" evidence="3">
    <location>
        <begin position="166"/>
        <end position="315"/>
    </location>
</feature>
<keyword evidence="1" id="KW-0547">Nucleotide-binding</keyword>
<dbReference type="SMART" id="SM00382">
    <property type="entry name" value="AAA"/>
    <property type="match status" value="1"/>
</dbReference>
<evidence type="ECO:0000313" key="4">
    <source>
        <dbReference type="EMBL" id="KAB3537375.1"/>
    </source>
</evidence>
<dbReference type="PANTHER" id="PTHR20953:SF3">
    <property type="entry name" value="P-LOOP CONTAINING NUCLEOSIDE TRIPHOSPHATE HYDROLASES SUPERFAMILY PROTEIN"/>
    <property type="match status" value="1"/>
</dbReference>
<gene>
    <name evidence="4" type="primary">spoIIIAA</name>
    <name evidence="4" type="ORF">F8154_03535</name>
</gene>
<dbReference type="RefSeq" id="WP_151860207.1">
    <property type="nucleotide sequence ID" value="NZ_WBZC01000010.1"/>
</dbReference>
<dbReference type="Proteomes" id="UP000432715">
    <property type="component" value="Unassembled WGS sequence"/>
</dbReference>
<proteinExistence type="predicted"/>